<evidence type="ECO:0000259" key="2">
    <source>
        <dbReference type="Pfam" id="PF00326"/>
    </source>
</evidence>
<evidence type="ECO:0000259" key="3">
    <source>
        <dbReference type="Pfam" id="PF00930"/>
    </source>
</evidence>
<dbReference type="PANTHER" id="PTHR11731:SF118">
    <property type="entry name" value="BLR1971 PROTEIN"/>
    <property type="match status" value="1"/>
</dbReference>
<evidence type="ECO:0000313" key="5">
    <source>
        <dbReference type="Proteomes" id="UP000753802"/>
    </source>
</evidence>
<sequence length="756" mass="85418">MKRLFFLCLLLLVSISSLTAQKPVVTAYAPTREEIAKRYKRANELDTLARRSVFKSNVVPNWSGASSFWYRNTLADSVAEYVFVDPSQNTKKVLFDPVKLAASLTQATGKTVDSRRLALKDIYVYPGTNRIAIATGTLFFDVDLASYQLSKIHSLPVDTTSYPNLTRATSRWQRGRQNLVSPDKKYTVAIKDYNITITPTEGGAPVMATTDGTQDIPYSDVTWSPDSRYLVTYRVKRVVDKPVYYILTSQPGTTRGELKQQPYKQPGDDFTTYEMHVVNIANKSNNKVATDIIDFFDAPRLRWNDGDPGHFMYERVDRGHQRFRIIEVNADDLSTRNIVDEKTQTFIYEQRIFTYYLPATSEILWVTEKDGWRHIYLVDAKNATVKNPVTTGEWVVRNIDSVDVKKREIWFQASGMNAGEDPYNVHYYRIGFDGKNRITLTKPGFNHRLSYSPDKKYFVDVYSTPNQPTVAVLCNTSDGEKIMDIEKADVSRYTKAGFRLPEVFHAKGRDGKTDIWGVICRPTDFDPKKKYPIIENIYAGPQDAFVPKTFSPFGEMQSMAELGFIVVQIDGMGTANRSKAFHDVCWKNLADAGFPDRIAWMRAMATKYPQADTGKVGLYGTSAGGQNSLGGLLFHPEWYKAAVSAAGCHDNRVDKQWWNEQWMGYPVGKHYDEQSNITNAAKLKGNLLLIVGEADTNVPPESTYRVVDALIKANKSFDFLAVPGMGHSDGGPYGRAKKRDFFVKNLLGVEPPNRNN</sequence>
<dbReference type="PANTHER" id="PTHR11731">
    <property type="entry name" value="PROTEASE FAMILY S9B,C DIPEPTIDYL-PEPTIDASE IV-RELATED"/>
    <property type="match status" value="1"/>
</dbReference>
<feature type="chain" id="PRO_5045184919" evidence="1">
    <location>
        <begin position="20"/>
        <end position="756"/>
    </location>
</feature>
<dbReference type="InterPro" id="IPR050278">
    <property type="entry name" value="Serine_Prot_S9B/DPPIV"/>
</dbReference>
<feature type="domain" description="Peptidase S9 prolyl oligopeptidase catalytic" evidence="2">
    <location>
        <begin position="554"/>
        <end position="738"/>
    </location>
</feature>
<dbReference type="Gene3D" id="3.40.50.1820">
    <property type="entry name" value="alpha/beta hydrolase"/>
    <property type="match status" value="1"/>
</dbReference>
<dbReference type="SUPFAM" id="SSF53474">
    <property type="entry name" value="alpha/beta-Hydrolases"/>
    <property type="match status" value="1"/>
</dbReference>
<dbReference type="Proteomes" id="UP000753802">
    <property type="component" value="Unassembled WGS sequence"/>
</dbReference>
<feature type="domain" description="Dipeptidylpeptidase IV N-terminal" evidence="3">
    <location>
        <begin position="218"/>
        <end position="468"/>
    </location>
</feature>
<evidence type="ECO:0000256" key="1">
    <source>
        <dbReference type="SAM" id="SignalP"/>
    </source>
</evidence>
<dbReference type="Gene3D" id="2.140.10.30">
    <property type="entry name" value="Dipeptidylpeptidase IV, N-terminal domain"/>
    <property type="match status" value="1"/>
</dbReference>
<reference evidence="4 5" key="1">
    <citation type="submission" date="2020-01" db="EMBL/GenBank/DDBJ databases">
        <title>Genome analysis.</title>
        <authorList>
            <person name="Wu S."/>
            <person name="Wang G."/>
        </authorList>
    </citation>
    <scope>NUCLEOTIDE SEQUENCE [LARGE SCALE GENOMIC DNA]</scope>
    <source>
        <strain evidence="4 5">SYL130</strain>
    </source>
</reference>
<comment type="caution">
    <text evidence="4">The sequence shown here is derived from an EMBL/GenBank/DDBJ whole genome shotgun (WGS) entry which is preliminary data.</text>
</comment>
<accession>A0ABW9ZWM6</accession>
<evidence type="ECO:0000313" key="4">
    <source>
        <dbReference type="EMBL" id="NCI50112.1"/>
    </source>
</evidence>
<dbReference type="RefSeq" id="WP_161818421.1">
    <property type="nucleotide sequence ID" value="NZ_JAACJS010000012.1"/>
</dbReference>
<proteinExistence type="predicted"/>
<keyword evidence="5" id="KW-1185">Reference proteome</keyword>
<dbReference type="InterPro" id="IPR001375">
    <property type="entry name" value="Peptidase_S9_cat"/>
</dbReference>
<dbReference type="EMBL" id="JAACJS010000012">
    <property type="protein sequence ID" value="NCI50112.1"/>
    <property type="molecule type" value="Genomic_DNA"/>
</dbReference>
<protein>
    <submittedName>
        <fullName evidence="4">Prolyl oligopeptidase family serine peptidase</fullName>
    </submittedName>
</protein>
<dbReference type="Pfam" id="PF00930">
    <property type="entry name" value="DPPIV_N"/>
    <property type="match status" value="1"/>
</dbReference>
<dbReference type="InterPro" id="IPR002469">
    <property type="entry name" value="Peptidase_S9B_N"/>
</dbReference>
<dbReference type="Pfam" id="PF00326">
    <property type="entry name" value="Peptidase_S9"/>
    <property type="match status" value="1"/>
</dbReference>
<dbReference type="SUPFAM" id="SSF82171">
    <property type="entry name" value="DPP6 N-terminal domain-like"/>
    <property type="match status" value="1"/>
</dbReference>
<organism evidence="4 5">
    <name type="scientific">Sediminibacterium roseum</name>
    <dbReference type="NCBI Taxonomy" id="1978412"/>
    <lineage>
        <taxon>Bacteria</taxon>
        <taxon>Pseudomonadati</taxon>
        <taxon>Bacteroidota</taxon>
        <taxon>Chitinophagia</taxon>
        <taxon>Chitinophagales</taxon>
        <taxon>Chitinophagaceae</taxon>
        <taxon>Sediminibacterium</taxon>
    </lineage>
</organism>
<gene>
    <name evidence="4" type="ORF">GWC95_09275</name>
</gene>
<feature type="signal peptide" evidence="1">
    <location>
        <begin position="1"/>
        <end position="19"/>
    </location>
</feature>
<name>A0ABW9ZWM6_9BACT</name>
<dbReference type="InterPro" id="IPR029058">
    <property type="entry name" value="AB_hydrolase_fold"/>
</dbReference>
<keyword evidence="1" id="KW-0732">Signal</keyword>